<sequence length="206" mass="23766">MAHDVSFSLETTVDVWQFSLPAFCENTIPFITKWLTHLEEIWFKRDLPAIQQLHTEDQLQVDALLYHALQQLAQATPLPMQFLTDNIIQKSSHTPLSLRDYAEAFIMDQLATLLQYNYQAPFGYMKTAHYMYAWGDTSYRPKNAWFSHYDKGASVTFIPQQPVNGIKHVTVCYHTVLEALIQAKQHIYLKKPCSFALATTTHVAKI</sequence>
<gene>
    <name evidence="1" type="ORF">GCM10007425_02680</name>
</gene>
<organism evidence="1 2">
    <name type="scientific">Lysinibacillus alkalisoli</name>
    <dbReference type="NCBI Taxonomy" id="1911548"/>
    <lineage>
        <taxon>Bacteria</taxon>
        <taxon>Bacillati</taxon>
        <taxon>Bacillota</taxon>
        <taxon>Bacilli</taxon>
        <taxon>Bacillales</taxon>
        <taxon>Bacillaceae</taxon>
        <taxon>Lysinibacillus</taxon>
    </lineage>
</organism>
<dbReference type="AlphaFoldDB" id="A0A917D669"/>
<reference evidence="1" key="1">
    <citation type="journal article" date="2014" name="Int. J. Syst. Evol. Microbiol.">
        <title>Complete genome sequence of Corynebacterium casei LMG S-19264T (=DSM 44701T), isolated from a smear-ripened cheese.</title>
        <authorList>
            <consortium name="US DOE Joint Genome Institute (JGI-PGF)"/>
            <person name="Walter F."/>
            <person name="Albersmeier A."/>
            <person name="Kalinowski J."/>
            <person name="Ruckert C."/>
        </authorList>
    </citation>
    <scope>NUCLEOTIDE SEQUENCE</scope>
    <source>
        <strain evidence="1">CGMCC 1.15760</strain>
    </source>
</reference>
<evidence type="ECO:0000313" key="1">
    <source>
        <dbReference type="EMBL" id="GGG11802.1"/>
    </source>
</evidence>
<dbReference type="Proteomes" id="UP000616608">
    <property type="component" value="Unassembled WGS sequence"/>
</dbReference>
<dbReference type="RefSeq" id="WP_188613210.1">
    <property type="nucleotide sequence ID" value="NZ_BMJT01000001.1"/>
</dbReference>
<protein>
    <submittedName>
        <fullName evidence="1">Uncharacterized protein</fullName>
    </submittedName>
</protein>
<reference evidence="1" key="2">
    <citation type="submission" date="2020-09" db="EMBL/GenBank/DDBJ databases">
        <authorList>
            <person name="Sun Q."/>
            <person name="Zhou Y."/>
        </authorList>
    </citation>
    <scope>NUCLEOTIDE SEQUENCE</scope>
    <source>
        <strain evidence="1">CGMCC 1.15760</strain>
    </source>
</reference>
<comment type="caution">
    <text evidence="1">The sequence shown here is derived from an EMBL/GenBank/DDBJ whole genome shotgun (WGS) entry which is preliminary data.</text>
</comment>
<keyword evidence="2" id="KW-1185">Reference proteome</keyword>
<proteinExistence type="predicted"/>
<accession>A0A917D669</accession>
<evidence type="ECO:0000313" key="2">
    <source>
        <dbReference type="Proteomes" id="UP000616608"/>
    </source>
</evidence>
<name>A0A917D669_9BACI</name>
<dbReference type="EMBL" id="BMJT01000001">
    <property type="protein sequence ID" value="GGG11802.1"/>
    <property type="molecule type" value="Genomic_DNA"/>
</dbReference>